<gene>
    <name evidence="9" type="ORF">PG999_001432</name>
</gene>
<keyword evidence="2" id="KW-0862">Zinc</keyword>
<dbReference type="Proteomes" id="UP001392437">
    <property type="component" value="Unassembled WGS sequence"/>
</dbReference>
<keyword evidence="1" id="KW-0479">Metal-binding</keyword>
<dbReference type="GO" id="GO:0003677">
    <property type="term" value="F:DNA binding"/>
    <property type="evidence" value="ECO:0007669"/>
    <property type="project" value="UniProtKB-KW"/>
</dbReference>
<dbReference type="Pfam" id="PF00172">
    <property type="entry name" value="Zn_clus"/>
    <property type="match status" value="1"/>
</dbReference>
<dbReference type="InterPro" id="IPR021858">
    <property type="entry name" value="Fun_TF"/>
</dbReference>
<dbReference type="PANTHER" id="PTHR36206:SF12">
    <property type="entry name" value="ASPERCRYPTIN BIOSYNTHESIS CLUSTER-SPECIFIC TRANSCRIPTION REGULATOR ATNN-RELATED"/>
    <property type="match status" value="1"/>
</dbReference>
<feature type="region of interest" description="Disordered" evidence="7">
    <location>
        <begin position="1"/>
        <end position="23"/>
    </location>
</feature>
<proteinExistence type="predicted"/>
<organism evidence="9 10">
    <name type="scientific">Apiospora kogelbergensis</name>
    <dbReference type="NCBI Taxonomy" id="1337665"/>
    <lineage>
        <taxon>Eukaryota</taxon>
        <taxon>Fungi</taxon>
        <taxon>Dikarya</taxon>
        <taxon>Ascomycota</taxon>
        <taxon>Pezizomycotina</taxon>
        <taxon>Sordariomycetes</taxon>
        <taxon>Xylariomycetidae</taxon>
        <taxon>Amphisphaeriales</taxon>
        <taxon>Apiosporaceae</taxon>
        <taxon>Apiospora</taxon>
    </lineage>
</organism>
<dbReference type="InterPro" id="IPR052360">
    <property type="entry name" value="Transcr_Regulatory_Proteins"/>
</dbReference>
<dbReference type="SUPFAM" id="SSF57701">
    <property type="entry name" value="Zn2/Cys6 DNA-binding domain"/>
    <property type="match status" value="1"/>
</dbReference>
<dbReference type="PROSITE" id="PS00463">
    <property type="entry name" value="ZN2_CY6_FUNGAL_1"/>
    <property type="match status" value="1"/>
</dbReference>
<dbReference type="Gene3D" id="4.10.240.10">
    <property type="entry name" value="Zn(2)-C6 fungal-type DNA-binding domain"/>
    <property type="match status" value="1"/>
</dbReference>
<reference evidence="9 10" key="1">
    <citation type="submission" date="2023-01" db="EMBL/GenBank/DDBJ databases">
        <title>Analysis of 21 Apiospora genomes using comparative genomics revels a genus with tremendous synthesis potential of carbohydrate active enzymes and secondary metabolites.</title>
        <authorList>
            <person name="Sorensen T."/>
        </authorList>
    </citation>
    <scope>NUCLEOTIDE SEQUENCE [LARGE SCALE GENOMIC DNA]</scope>
    <source>
        <strain evidence="9 10">CBS 117206</strain>
    </source>
</reference>
<evidence type="ECO:0000256" key="1">
    <source>
        <dbReference type="ARBA" id="ARBA00022723"/>
    </source>
</evidence>
<dbReference type="InterPro" id="IPR001138">
    <property type="entry name" value="Zn2Cys6_DnaBD"/>
</dbReference>
<evidence type="ECO:0000256" key="2">
    <source>
        <dbReference type="ARBA" id="ARBA00022833"/>
    </source>
</evidence>
<evidence type="ECO:0000256" key="4">
    <source>
        <dbReference type="ARBA" id="ARBA00023125"/>
    </source>
</evidence>
<comment type="caution">
    <text evidence="9">The sequence shown here is derived from an EMBL/GenBank/DDBJ whole genome shotgun (WGS) entry which is preliminary data.</text>
</comment>
<evidence type="ECO:0000259" key="8">
    <source>
        <dbReference type="PROSITE" id="PS50048"/>
    </source>
</evidence>
<keyword evidence="3" id="KW-0805">Transcription regulation</keyword>
<keyword evidence="10" id="KW-1185">Reference proteome</keyword>
<dbReference type="Pfam" id="PF11951">
    <property type="entry name" value="Fungal_trans_2"/>
    <property type="match status" value="1"/>
</dbReference>
<evidence type="ECO:0000256" key="6">
    <source>
        <dbReference type="ARBA" id="ARBA00023242"/>
    </source>
</evidence>
<dbReference type="SMART" id="SM00066">
    <property type="entry name" value="GAL4"/>
    <property type="match status" value="1"/>
</dbReference>
<dbReference type="AlphaFoldDB" id="A0AAW0REL0"/>
<evidence type="ECO:0000313" key="9">
    <source>
        <dbReference type="EMBL" id="KAK8133259.1"/>
    </source>
</evidence>
<dbReference type="EMBL" id="JAQQWP010000001">
    <property type="protein sequence ID" value="KAK8133259.1"/>
    <property type="molecule type" value="Genomic_DNA"/>
</dbReference>
<name>A0AAW0REL0_9PEZI</name>
<keyword evidence="4" id="KW-0238">DNA-binding</keyword>
<accession>A0AAW0REL0</accession>
<keyword evidence="5" id="KW-0804">Transcription</keyword>
<protein>
    <recommendedName>
        <fullName evidence="8">Zn(2)-C6 fungal-type domain-containing protein</fullName>
    </recommendedName>
</protein>
<evidence type="ECO:0000256" key="7">
    <source>
        <dbReference type="SAM" id="MobiDB-lite"/>
    </source>
</evidence>
<dbReference type="GO" id="GO:0008270">
    <property type="term" value="F:zinc ion binding"/>
    <property type="evidence" value="ECO:0007669"/>
    <property type="project" value="InterPro"/>
</dbReference>
<keyword evidence="6" id="KW-0539">Nucleus</keyword>
<dbReference type="CDD" id="cd00067">
    <property type="entry name" value="GAL4"/>
    <property type="match status" value="1"/>
</dbReference>
<dbReference type="InterPro" id="IPR036864">
    <property type="entry name" value="Zn2-C6_fun-type_DNA-bd_sf"/>
</dbReference>
<feature type="domain" description="Zn(2)-C6 fungal-type" evidence="8">
    <location>
        <begin position="29"/>
        <end position="57"/>
    </location>
</feature>
<sequence length="556" mass="62013">MTGVKDDTKTASQAWRKRPRKWTPKSKLGCKTCKIRRVKCDEARPSCLKCQSTGRTCDGYDAAPRFVEVAAEVQTSQDNRVHTKTTAAQRAPSACRQNHHSLTLQSLRPFMVLPVTNTPAQTEAMSFFEFISVKGLNEYYPSDSWRRTLMFFSQTVPSVRHAAVALALLHRNYHDGCSGPPSVAEQEPLFHYNKAIQLVLAQRSGDSVEEMAITLLVCYLFMSYDNLAGNYLQAFTHLQGGVELARNIPQANLGEGTGNVSSSSRMLLAHVVRQMRRLDMQAVTSMVHWTPDEIQEKVASRLLSSNGGGFASLSHAADDLQVLIARAMRLQWMAQEAFFADGVPSDAAKALVIEQLETWSRHFEEMLARPSHRDHGTDTGNSSRLILLLRLQNTVLWVLASGLGPGREMGYDKFLPQFQQCVAMADDVAAAHELYAGSSKPAFTPEVAILPVLYIIGAKCRDPAVRRDVLRILRRQPLRESVWDSAFAAKAVERITEIEEGGADGPRAKSMEEIALWQRIECVSWVQVVGDKSISRMELKYTFCKQKGEHTESIVI</sequence>
<evidence type="ECO:0000256" key="5">
    <source>
        <dbReference type="ARBA" id="ARBA00023163"/>
    </source>
</evidence>
<dbReference type="PROSITE" id="PS50048">
    <property type="entry name" value="ZN2_CY6_FUNGAL_2"/>
    <property type="match status" value="1"/>
</dbReference>
<dbReference type="GO" id="GO:0000981">
    <property type="term" value="F:DNA-binding transcription factor activity, RNA polymerase II-specific"/>
    <property type="evidence" value="ECO:0007669"/>
    <property type="project" value="InterPro"/>
</dbReference>
<dbReference type="PANTHER" id="PTHR36206">
    <property type="entry name" value="ASPERCRYPTIN BIOSYNTHESIS CLUSTER-SPECIFIC TRANSCRIPTION REGULATOR ATNN-RELATED"/>
    <property type="match status" value="1"/>
</dbReference>
<evidence type="ECO:0000256" key="3">
    <source>
        <dbReference type="ARBA" id="ARBA00023015"/>
    </source>
</evidence>
<evidence type="ECO:0000313" key="10">
    <source>
        <dbReference type="Proteomes" id="UP001392437"/>
    </source>
</evidence>